<dbReference type="PRINTS" id="PR00724">
    <property type="entry name" value="CRBOXYPTASEC"/>
</dbReference>
<evidence type="ECO:0000256" key="2">
    <source>
        <dbReference type="SAM" id="MobiDB-lite"/>
    </source>
</evidence>
<dbReference type="GO" id="GO:0004185">
    <property type="term" value="F:serine-type carboxypeptidase activity"/>
    <property type="evidence" value="ECO:0007669"/>
    <property type="project" value="InterPro"/>
</dbReference>
<dbReference type="EMBL" id="CP144699">
    <property type="protein sequence ID" value="WVZ20037.1"/>
    <property type="molecule type" value="Genomic_DNA"/>
</dbReference>
<feature type="region of interest" description="Disordered" evidence="2">
    <location>
        <begin position="139"/>
        <end position="169"/>
    </location>
</feature>
<dbReference type="InterPro" id="IPR029058">
    <property type="entry name" value="AB_hydrolase_fold"/>
</dbReference>
<feature type="chain" id="PRO_5043054432" evidence="3">
    <location>
        <begin position="36"/>
        <end position="413"/>
    </location>
</feature>
<dbReference type="Pfam" id="PF00450">
    <property type="entry name" value="Peptidase_S10"/>
    <property type="match status" value="2"/>
</dbReference>
<sequence length="413" mass="46133">MGKMKSSVISSYLVHPAILLFLLLLSQYSIEPASCASRVKFLPGFEGPLPFLLETGYVGVGESDDVQTFYYFIESNNNPKEDPLLLWLSGGHGCSSLTALLLEIGPLAFKQEEYNGGAPNLILRNQSWNKVLDSLVSSGDDGGVSPPSSFRSGGDAKQRRCPANKSNKRRPNVSSIIYADLPVKTGFSYARTELAAQRSDKLFADQAHQFLRKWLIDHPNFLSSEVYIAGASYSGIPLPAIVQEIVHANEEGIQPRINLQGYLLGDPATTRREANYRIPFAYGMALISEELYETYTSLLMTYWANDNNVQTALNVRKGSIGTWIRCNQDEDFKFDIPSSVEYHANLSKKGYRSLIYNGDHDLLVPFLGTQEWIRSLNYSIVDDWRPWNSNGQVAGYTRTYSNRMTFATVKASI</sequence>
<keyword evidence="5" id="KW-1185">Reference proteome</keyword>
<feature type="signal peptide" evidence="3">
    <location>
        <begin position="1"/>
        <end position="35"/>
    </location>
</feature>
<dbReference type="AlphaFoldDB" id="A0AAQ3P3N4"/>
<dbReference type="GO" id="GO:0019748">
    <property type="term" value="P:secondary metabolic process"/>
    <property type="evidence" value="ECO:0007669"/>
    <property type="project" value="TreeGrafter"/>
</dbReference>
<feature type="compositionally biased region" description="Basic residues" evidence="2">
    <location>
        <begin position="159"/>
        <end position="169"/>
    </location>
</feature>
<keyword evidence="3" id="KW-0732">Signal</keyword>
<dbReference type="InterPro" id="IPR001563">
    <property type="entry name" value="Peptidase_S10"/>
</dbReference>
<dbReference type="GO" id="GO:0006508">
    <property type="term" value="P:proteolysis"/>
    <property type="evidence" value="ECO:0007669"/>
    <property type="project" value="InterPro"/>
</dbReference>
<dbReference type="PANTHER" id="PTHR11802">
    <property type="entry name" value="SERINE PROTEASE FAMILY S10 SERINE CARBOXYPEPTIDASE"/>
    <property type="match status" value="1"/>
</dbReference>
<name>A0AAQ3P3N4_VIGMU</name>
<dbReference type="PANTHER" id="PTHR11802:SF29">
    <property type="entry name" value="SERINE CARBOXYPEPTIDASE-LIKE 19"/>
    <property type="match status" value="1"/>
</dbReference>
<dbReference type="SUPFAM" id="SSF53474">
    <property type="entry name" value="alpha/beta-Hydrolases"/>
    <property type="match status" value="2"/>
</dbReference>
<evidence type="ECO:0000313" key="5">
    <source>
        <dbReference type="Proteomes" id="UP001374535"/>
    </source>
</evidence>
<feature type="compositionally biased region" description="Low complexity" evidence="2">
    <location>
        <begin position="139"/>
        <end position="149"/>
    </location>
</feature>
<comment type="similarity">
    <text evidence="1">Belongs to the peptidase S10 family.</text>
</comment>
<evidence type="ECO:0000256" key="3">
    <source>
        <dbReference type="SAM" id="SignalP"/>
    </source>
</evidence>
<proteinExistence type="inferred from homology"/>
<protein>
    <submittedName>
        <fullName evidence="4">Uncharacterized protein</fullName>
    </submittedName>
</protein>
<dbReference type="GO" id="GO:0016747">
    <property type="term" value="F:acyltransferase activity, transferring groups other than amino-acyl groups"/>
    <property type="evidence" value="ECO:0007669"/>
    <property type="project" value="TreeGrafter"/>
</dbReference>
<reference evidence="4 5" key="1">
    <citation type="journal article" date="2023" name="Life. Sci Alliance">
        <title>Evolutionary insights into 3D genome organization and epigenetic landscape of Vigna mungo.</title>
        <authorList>
            <person name="Junaid A."/>
            <person name="Singh B."/>
            <person name="Bhatia S."/>
        </authorList>
    </citation>
    <scope>NUCLEOTIDE SEQUENCE [LARGE SCALE GENOMIC DNA]</scope>
    <source>
        <strain evidence="4">Urdbean</strain>
    </source>
</reference>
<organism evidence="4 5">
    <name type="scientific">Vigna mungo</name>
    <name type="common">Black gram</name>
    <name type="synonym">Phaseolus mungo</name>
    <dbReference type="NCBI Taxonomy" id="3915"/>
    <lineage>
        <taxon>Eukaryota</taxon>
        <taxon>Viridiplantae</taxon>
        <taxon>Streptophyta</taxon>
        <taxon>Embryophyta</taxon>
        <taxon>Tracheophyta</taxon>
        <taxon>Spermatophyta</taxon>
        <taxon>Magnoliopsida</taxon>
        <taxon>eudicotyledons</taxon>
        <taxon>Gunneridae</taxon>
        <taxon>Pentapetalae</taxon>
        <taxon>rosids</taxon>
        <taxon>fabids</taxon>
        <taxon>Fabales</taxon>
        <taxon>Fabaceae</taxon>
        <taxon>Papilionoideae</taxon>
        <taxon>50 kb inversion clade</taxon>
        <taxon>NPAAA clade</taxon>
        <taxon>indigoferoid/millettioid clade</taxon>
        <taxon>Phaseoleae</taxon>
        <taxon>Vigna</taxon>
    </lineage>
</organism>
<evidence type="ECO:0000256" key="1">
    <source>
        <dbReference type="ARBA" id="ARBA00009431"/>
    </source>
</evidence>
<accession>A0AAQ3P3N4</accession>
<dbReference type="Gene3D" id="3.40.50.1820">
    <property type="entry name" value="alpha/beta hydrolase"/>
    <property type="match status" value="2"/>
</dbReference>
<dbReference type="Proteomes" id="UP001374535">
    <property type="component" value="Chromosome 2"/>
</dbReference>
<evidence type="ECO:0000313" key="4">
    <source>
        <dbReference type="EMBL" id="WVZ20037.1"/>
    </source>
</evidence>
<gene>
    <name evidence="4" type="ORF">V8G54_007359</name>
</gene>